<dbReference type="Proteomes" id="UP001501729">
    <property type="component" value="Unassembled WGS sequence"/>
</dbReference>
<name>A0AAV3UR81_9EURY</name>
<proteinExistence type="predicted"/>
<keyword evidence="2" id="KW-1185">Reference proteome</keyword>
<evidence type="ECO:0000313" key="2">
    <source>
        <dbReference type="Proteomes" id="UP001501729"/>
    </source>
</evidence>
<gene>
    <name evidence="1" type="ORF">GCM10025751_53580</name>
</gene>
<dbReference type="RefSeq" id="WP_390184652.1">
    <property type="nucleotide sequence ID" value="NZ_JBHMAI010000002.1"/>
</dbReference>
<accession>A0AAV3UR81</accession>
<evidence type="ECO:0000313" key="1">
    <source>
        <dbReference type="EMBL" id="GAA5064252.1"/>
    </source>
</evidence>
<reference evidence="1 2" key="1">
    <citation type="journal article" date="2019" name="Int. J. Syst. Evol. Microbiol.">
        <title>The Global Catalogue of Microorganisms (GCM) 10K type strain sequencing project: providing services to taxonomists for standard genome sequencing and annotation.</title>
        <authorList>
            <consortium name="The Broad Institute Genomics Platform"/>
            <consortium name="The Broad Institute Genome Sequencing Center for Infectious Disease"/>
            <person name="Wu L."/>
            <person name="Ma J."/>
        </authorList>
    </citation>
    <scope>NUCLEOTIDE SEQUENCE [LARGE SCALE GENOMIC DNA]</scope>
    <source>
        <strain evidence="1 2">JCM 17504</strain>
    </source>
</reference>
<protein>
    <submittedName>
        <fullName evidence="1">Uncharacterized protein</fullName>
    </submittedName>
</protein>
<dbReference type="EMBL" id="BAABKX010000030">
    <property type="protein sequence ID" value="GAA5064252.1"/>
    <property type="molecule type" value="Genomic_DNA"/>
</dbReference>
<sequence>MIWAPFTEPPIMLNVRVNPIQILSPLGPFTQSLCKYVAITDENTAFDGGEITSFRVINYFLRATDSRPSEQC</sequence>
<organism evidence="1 2">
    <name type="scientific">Haladaptatus pallidirubidus</name>
    <dbReference type="NCBI Taxonomy" id="1008152"/>
    <lineage>
        <taxon>Archaea</taxon>
        <taxon>Methanobacteriati</taxon>
        <taxon>Methanobacteriota</taxon>
        <taxon>Stenosarchaea group</taxon>
        <taxon>Halobacteria</taxon>
        <taxon>Halobacteriales</taxon>
        <taxon>Haladaptataceae</taxon>
        <taxon>Haladaptatus</taxon>
    </lineage>
</organism>
<comment type="caution">
    <text evidence="1">The sequence shown here is derived from an EMBL/GenBank/DDBJ whole genome shotgun (WGS) entry which is preliminary data.</text>
</comment>
<dbReference type="AlphaFoldDB" id="A0AAV3UR81"/>